<keyword evidence="1" id="KW-1133">Transmembrane helix</keyword>
<organism evidence="2 3">
    <name type="scientific">Fragilariopsis cylindrus CCMP1102</name>
    <dbReference type="NCBI Taxonomy" id="635003"/>
    <lineage>
        <taxon>Eukaryota</taxon>
        <taxon>Sar</taxon>
        <taxon>Stramenopiles</taxon>
        <taxon>Ochrophyta</taxon>
        <taxon>Bacillariophyta</taxon>
        <taxon>Bacillariophyceae</taxon>
        <taxon>Bacillariophycidae</taxon>
        <taxon>Bacillariales</taxon>
        <taxon>Bacillariaceae</taxon>
        <taxon>Fragilariopsis</taxon>
    </lineage>
</organism>
<evidence type="ECO:0000256" key="1">
    <source>
        <dbReference type="SAM" id="Phobius"/>
    </source>
</evidence>
<dbReference type="Proteomes" id="UP000095751">
    <property type="component" value="Unassembled WGS sequence"/>
</dbReference>
<proteinExistence type="predicted"/>
<sequence length="274" mass="29576">MSYDFLDRVVDGFPMLLAPLSQVKGYATPYSSHQTNTATHAAPTGKPVFRLIGGVGGAISSQAATLADFVQSGAHDIAGGAMDKARSVGSTARKMGEEVERRTDLIGKHVSTFTNQALSSFYPSDQKSVSIPVPFPGWITDSELEEISANLFEQSSVTTPERETTYTRIISRIIGLEEGSMSASNVTQKLIFGMVHLYLLLLLIASFPAKWSTRTKSVVTRKTTGSSYMVAVPADSENSDSDESGASSVEILDDTRSMMAEKEIQLKKSLSYVL</sequence>
<keyword evidence="1" id="KW-0472">Membrane</keyword>
<keyword evidence="1" id="KW-0812">Transmembrane</keyword>
<reference evidence="2 3" key="1">
    <citation type="submission" date="2016-09" db="EMBL/GenBank/DDBJ databases">
        <title>Extensive genetic diversity and differential bi-allelic expression allows diatom success in the polar Southern Ocean.</title>
        <authorList>
            <consortium name="DOE Joint Genome Institute"/>
            <person name="Mock T."/>
            <person name="Otillar R.P."/>
            <person name="Strauss J."/>
            <person name="Dupont C."/>
            <person name="Frickenhaus S."/>
            <person name="Maumus F."/>
            <person name="Mcmullan M."/>
            <person name="Sanges R."/>
            <person name="Schmutz J."/>
            <person name="Toseland A."/>
            <person name="Valas R."/>
            <person name="Veluchamy A."/>
            <person name="Ward B.J."/>
            <person name="Allen A."/>
            <person name="Barry K."/>
            <person name="Falciatore A."/>
            <person name="Ferrante M."/>
            <person name="Fortunato A.E."/>
            <person name="Gloeckner G."/>
            <person name="Gruber A."/>
            <person name="Hipkin R."/>
            <person name="Janech M."/>
            <person name="Kroth P."/>
            <person name="Leese F."/>
            <person name="Lindquist E."/>
            <person name="Lyon B.R."/>
            <person name="Martin J."/>
            <person name="Mayer C."/>
            <person name="Parker M."/>
            <person name="Quesneville H."/>
            <person name="Raymond J."/>
            <person name="Uhlig C."/>
            <person name="Valentin K.U."/>
            <person name="Worden A.Z."/>
            <person name="Armbrust E.V."/>
            <person name="Bowler C."/>
            <person name="Green B."/>
            <person name="Moulton V."/>
            <person name="Van Oosterhout C."/>
            <person name="Grigoriev I."/>
        </authorList>
    </citation>
    <scope>NUCLEOTIDE SEQUENCE [LARGE SCALE GENOMIC DNA]</scope>
    <source>
        <strain evidence="2 3">CCMP1102</strain>
    </source>
</reference>
<evidence type="ECO:0000313" key="3">
    <source>
        <dbReference type="Proteomes" id="UP000095751"/>
    </source>
</evidence>
<dbReference type="KEGG" id="fcy:FRACYDRAFT_268330"/>
<keyword evidence="3" id="KW-1185">Reference proteome</keyword>
<feature type="transmembrane region" description="Helical" evidence="1">
    <location>
        <begin position="190"/>
        <end position="207"/>
    </location>
</feature>
<dbReference type="InParanoid" id="A0A1E7FK13"/>
<dbReference type="EMBL" id="KV784356">
    <property type="protein sequence ID" value="OEU18509.1"/>
    <property type="molecule type" value="Genomic_DNA"/>
</dbReference>
<protein>
    <submittedName>
        <fullName evidence="2">Uncharacterized protein</fullName>
    </submittedName>
</protein>
<name>A0A1E7FK13_9STRA</name>
<gene>
    <name evidence="2" type="ORF">FRACYDRAFT_268330</name>
</gene>
<dbReference type="OrthoDB" id="47795at2759"/>
<evidence type="ECO:0000313" key="2">
    <source>
        <dbReference type="EMBL" id="OEU18509.1"/>
    </source>
</evidence>
<dbReference type="AlphaFoldDB" id="A0A1E7FK13"/>
<accession>A0A1E7FK13</accession>